<dbReference type="KEGG" id="nga:Ngar_c14730"/>
<dbReference type="GeneID" id="13797732"/>
<dbReference type="Proteomes" id="UP000008037">
    <property type="component" value="Chromosome"/>
</dbReference>
<dbReference type="InParanoid" id="K0IMY0"/>
<evidence type="ECO:0000313" key="2">
    <source>
        <dbReference type="Proteomes" id="UP000008037"/>
    </source>
</evidence>
<sequence length="70" mass="7943">MTGILHYSYGLGTVEPDENGIYRLTFVTPCEAQVELSDELDMLSYERSNCVADDGNLTIPHFDIIFRISR</sequence>
<dbReference type="EMBL" id="CP002408">
    <property type="protein sequence ID" value="AFU58409.1"/>
    <property type="molecule type" value="Genomic_DNA"/>
</dbReference>
<dbReference type="RefSeq" id="WP_015018946.1">
    <property type="nucleotide sequence ID" value="NC_018719.1"/>
</dbReference>
<name>K0IMY0_NITGG</name>
<accession>K0IMY0</accession>
<reference evidence="1 2" key="1">
    <citation type="journal article" date="2012" name="Environ. Microbiol.">
        <title>The genome of the ammonia-oxidizing Candidatus Nitrososphaera gargensis: insights into metabolic versatility and environmental adaptations.</title>
        <authorList>
            <person name="Spang A."/>
            <person name="Poehlein A."/>
            <person name="Offre P."/>
            <person name="Zumbragel S."/>
            <person name="Haider S."/>
            <person name="Rychlik N."/>
            <person name="Nowka B."/>
            <person name="Schmeisser C."/>
            <person name="Lebedeva E.V."/>
            <person name="Rattei T."/>
            <person name="Bohm C."/>
            <person name="Schmid M."/>
            <person name="Galushko A."/>
            <person name="Hatzenpichler R."/>
            <person name="Weinmaier T."/>
            <person name="Daniel R."/>
            <person name="Schleper C."/>
            <person name="Spieck E."/>
            <person name="Streit W."/>
            <person name="Wagner M."/>
        </authorList>
    </citation>
    <scope>NUCLEOTIDE SEQUENCE [LARGE SCALE GENOMIC DNA]</scope>
    <source>
        <strain evidence="2">Ga9.2</strain>
    </source>
</reference>
<evidence type="ECO:0000313" key="1">
    <source>
        <dbReference type="EMBL" id="AFU58409.1"/>
    </source>
</evidence>
<keyword evidence="2" id="KW-1185">Reference proteome</keyword>
<organism evidence="1 2">
    <name type="scientific">Nitrososphaera gargensis (strain Ga9.2)</name>
    <dbReference type="NCBI Taxonomy" id="1237085"/>
    <lineage>
        <taxon>Archaea</taxon>
        <taxon>Nitrososphaerota</taxon>
        <taxon>Nitrososphaeria</taxon>
        <taxon>Nitrososphaerales</taxon>
        <taxon>Nitrososphaeraceae</taxon>
        <taxon>Nitrososphaera</taxon>
    </lineage>
</organism>
<gene>
    <name evidence="1" type="ordered locus">Ngar_c14730</name>
</gene>
<dbReference type="HOGENOM" id="CLU_2748318_0_0_2"/>
<dbReference type="AlphaFoldDB" id="K0IMY0"/>
<protein>
    <submittedName>
        <fullName evidence="1">Uncharacterized protein</fullName>
    </submittedName>
</protein>
<dbReference type="BioCyc" id="CNIT1237085:G1324-1471-MONOMER"/>
<proteinExistence type="predicted"/>